<accession>A0A4R1GDX0</accession>
<proteinExistence type="predicted"/>
<dbReference type="RefSeq" id="WP_132524758.1">
    <property type="nucleotide sequence ID" value="NZ_SMFV01000001.1"/>
</dbReference>
<evidence type="ECO:0000256" key="1">
    <source>
        <dbReference type="SAM" id="SignalP"/>
    </source>
</evidence>
<keyword evidence="3" id="KW-1185">Reference proteome</keyword>
<feature type="chain" id="PRO_5020857491" description="Outer membrane protein with beta-barrel domain" evidence="1">
    <location>
        <begin position="21"/>
        <end position="296"/>
    </location>
</feature>
<organism evidence="2 3">
    <name type="scientific">Phorcysia thermohydrogeniphila</name>
    <dbReference type="NCBI Taxonomy" id="936138"/>
    <lineage>
        <taxon>Bacteria</taxon>
        <taxon>Pseudomonadati</taxon>
        <taxon>Aquificota</taxon>
        <taxon>Aquificia</taxon>
        <taxon>Desulfurobacteriales</taxon>
        <taxon>Desulfurobacteriaceae</taxon>
        <taxon>Phorcysia</taxon>
    </lineage>
</organism>
<evidence type="ECO:0000313" key="2">
    <source>
        <dbReference type="EMBL" id="TCK06324.1"/>
    </source>
</evidence>
<gene>
    <name evidence="2" type="ORF">CLV27_0125</name>
</gene>
<evidence type="ECO:0000313" key="3">
    <source>
        <dbReference type="Proteomes" id="UP000295777"/>
    </source>
</evidence>
<evidence type="ECO:0008006" key="4">
    <source>
        <dbReference type="Google" id="ProtNLM"/>
    </source>
</evidence>
<comment type="caution">
    <text evidence="2">The sequence shown here is derived from an EMBL/GenBank/DDBJ whole genome shotgun (WGS) entry which is preliminary data.</text>
</comment>
<dbReference type="EMBL" id="SMFV01000001">
    <property type="protein sequence ID" value="TCK06324.1"/>
    <property type="molecule type" value="Genomic_DNA"/>
</dbReference>
<dbReference type="Proteomes" id="UP000295777">
    <property type="component" value="Unassembled WGS sequence"/>
</dbReference>
<dbReference type="AlphaFoldDB" id="A0A4R1GDX0"/>
<sequence>MRKLLLACSAFLLGLSEANAQEVKLTGYEAFYGTYINYSGSDVKDKGESATGYLALTMGQDTLQLGISLTRISYKNDQPDLDQQDFTVAYTNTNGFLRNHTFTFGLHYINSDDDLTDGGFTLFFDGTYSSYQKTYPYLFNWSGGIGFYYTSYSNTVDFNVFQVTPHATFRLFSDYKRGALYTDVTGYGIYVENKSKVGLGDSNYYSLDVALRYYYGGLDVKFGGWAGEQVFAVKNSGFVVYNLKEKYKGGVYGELGYTFRNGLRVSLNLSINRYKEVDTGESVTQTVGTLSVGYRF</sequence>
<protein>
    <recommendedName>
        <fullName evidence="4">Outer membrane protein with beta-barrel domain</fullName>
    </recommendedName>
</protein>
<keyword evidence="1" id="KW-0732">Signal</keyword>
<dbReference type="OrthoDB" id="9775762at2"/>
<reference evidence="2 3" key="1">
    <citation type="submission" date="2019-03" db="EMBL/GenBank/DDBJ databases">
        <title>Genomic Encyclopedia of Archaeal and Bacterial Type Strains, Phase II (KMG-II): from individual species to whole genera.</title>
        <authorList>
            <person name="Goeker M."/>
        </authorList>
    </citation>
    <scope>NUCLEOTIDE SEQUENCE [LARGE SCALE GENOMIC DNA]</scope>
    <source>
        <strain evidence="2 3">DSM 24425</strain>
    </source>
</reference>
<feature type="signal peptide" evidence="1">
    <location>
        <begin position="1"/>
        <end position="20"/>
    </location>
</feature>
<name>A0A4R1GDX0_9BACT</name>